<keyword evidence="3" id="KW-0479">Metal-binding</keyword>
<dbReference type="PIRSF" id="PIRSF005785">
    <property type="entry name" value="Zn-prot_arch"/>
    <property type="match status" value="1"/>
</dbReference>
<dbReference type="InterPro" id="IPR024079">
    <property type="entry name" value="MetalloPept_cat_dom_sf"/>
</dbReference>
<dbReference type="AlphaFoldDB" id="A0A7V5P0U8"/>
<dbReference type="EMBL" id="DROK01000241">
    <property type="protein sequence ID" value="HHI97812.1"/>
    <property type="molecule type" value="Genomic_DNA"/>
</dbReference>
<dbReference type="Pfam" id="PF07998">
    <property type="entry name" value="Peptidase_M54"/>
    <property type="match status" value="1"/>
</dbReference>
<dbReference type="Proteomes" id="UP000886101">
    <property type="component" value="Unassembled WGS sequence"/>
</dbReference>
<comment type="caution">
    <text evidence="7">The sequence shown here is derived from an EMBL/GenBank/DDBJ whole genome shotgun (WGS) entry which is preliminary data.</text>
</comment>
<evidence type="ECO:0000256" key="5">
    <source>
        <dbReference type="ARBA" id="ARBA00022833"/>
    </source>
</evidence>
<organism evidence="7">
    <name type="scientific">Thermodesulfatator atlanticus</name>
    <dbReference type="NCBI Taxonomy" id="501497"/>
    <lineage>
        <taxon>Bacteria</taxon>
        <taxon>Pseudomonadati</taxon>
        <taxon>Thermodesulfobacteriota</taxon>
        <taxon>Thermodesulfobacteria</taxon>
        <taxon>Thermodesulfobacteriales</taxon>
        <taxon>Thermodesulfatatoraceae</taxon>
        <taxon>Thermodesulfatator</taxon>
    </lineage>
</organism>
<keyword evidence="6" id="KW-0482">Metalloprotease</keyword>
<dbReference type="SUPFAM" id="SSF55486">
    <property type="entry name" value="Metalloproteases ('zincins'), catalytic domain"/>
    <property type="match status" value="1"/>
</dbReference>
<evidence type="ECO:0000256" key="2">
    <source>
        <dbReference type="ARBA" id="ARBA00022670"/>
    </source>
</evidence>
<dbReference type="PANTHER" id="PTHR15910:SF1">
    <property type="entry name" value="ARCHAEMETZINCIN-2"/>
    <property type="match status" value="1"/>
</dbReference>
<dbReference type="PANTHER" id="PTHR15910">
    <property type="entry name" value="ARCHAEMETZINCIN"/>
    <property type="match status" value="1"/>
</dbReference>
<keyword evidence="5" id="KW-0862">Zinc</keyword>
<evidence type="ECO:0000313" key="7">
    <source>
        <dbReference type="EMBL" id="HHI97812.1"/>
    </source>
</evidence>
<evidence type="ECO:0000256" key="6">
    <source>
        <dbReference type="ARBA" id="ARBA00023049"/>
    </source>
</evidence>
<evidence type="ECO:0008006" key="8">
    <source>
        <dbReference type="Google" id="ProtNLM"/>
    </source>
</evidence>
<comment type="cofactor">
    <cofactor evidence="1">
        <name>Zn(2+)</name>
        <dbReference type="ChEBI" id="CHEBI:29105"/>
    </cofactor>
</comment>
<name>A0A7V5P0U8_9BACT</name>
<dbReference type="Gene3D" id="3.40.390.10">
    <property type="entry name" value="Collagenase (Catalytic Domain)"/>
    <property type="match status" value="1"/>
</dbReference>
<dbReference type="GO" id="GO:0006508">
    <property type="term" value="P:proteolysis"/>
    <property type="evidence" value="ECO:0007669"/>
    <property type="project" value="UniProtKB-KW"/>
</dbReference>
<keyword evidence="4" id="KW-0378">Hydrolase</keyword>
<dbReference type="InterPro" id="IPR012962">
    <property type="entry name" value="Pept_M54_archaemetzincn"/>
</dbReference>
<accession>A0A7V5P0U8</accession>
<evidence type="ECO:0000256" key="1">
    <source>
        <dbReference type="ARBA" id="ARBA00001947"/>
    </source>
</evidence>
<gene>
    <name evidence="7" type="ORF">ENJ96_08155</name>
</gene>
<sequence>MRRPRILIVPVGKAVGPWLERLMGQLAEAFIAQIELAKPIPYPLPAFNPARKRFFAHLIIDYLREVAGNVDFVVGLTDVELYSVHCNSVICETHFQARSAVISVGRLRDFLFGEKPEEVFYQRLYKEILRALGHMMGLPPCSNPHCVMYPSLSLYETDLKSSSFCPECLLKLRLRVGPLPFLRESG</sequence>
<reference evidence="7" key="1">
    <citation type="journal article" date="2020" name="mSystems">
        <title>Genome- and Community-Level Interaction Insights into Carbon Utilization and Element Cycling Functions of Hydrothermarchaeota in Hydrothermal Sediment.</title>
        <authorList>
            <person name="Zhou Z."/>
            <person name="Liu Y."/>
            <person name="Xu W."/>
            <person name="Pan J."/>
            <person name="Luo Z.H."/>
            <person name="Li M."/>
        </authorList>
    </citation>
    <scope>NUCLEOTIDE SEQUENCE [LARGE SCALE GENOMIC DNA]</scope>
    <source>
        <strain evidence="7">HyVt-533</strain>
    </source>
</reference>
<keyword evidence="2" id="KW-0645">Protease</keyword>
<evidence type="ECO:0000256" key="4">
    <source>
        <dbReference type="ARBA" id="ARBA00022801"/>
    </source>
</evidence>
<dbReference type="InterPro" id="IPR012091">
    <property type="entry name" value="Pept_M54_archaemetzncn_arc/bac"/>
</dbReference>
<dbReference type="GO" id="GO:0008270">
    <property type="term" value="F:zinc ion binding"/>
    <property type="evidence" value="ECO:0007669"/>
    <property type="project" value="InterPro"/>
</dbReference>
<dbReference type="CDD" id="cd11375">
    <property type="entry name" value="Peptidase_M54"/>
    <property type="match status" value="1"/>
</dbReference>
<dbReference type="GO" id="GO:0008237">
    <property type="term" value="F:metallopeptidase activity"/>
    <property type="evidence" value="ECO:0007669"/>
    <property type="project" value="UniProtKB-KW"/>
</dbReference>
<proteinExistence type="predicted"/>
<evidence type="ECO:0000256" key="3">
    <source>
        <dbReference type="ARBA" id="ARBA00022723"/>
    </source>
</evidence>
<protein>
    <recommendedName>
        <fullName evidence="8">Peptidase zinc-dependent</fullName>
    </recommendedName>
</protein>